<protein>
    <submittedName>
        <fullName evidence="1">Uncharacterized protein</fullName>
    </submittedName>
</protein>
<comment type="caution">
    <text evidence="1">The sequence shown here is derived from an EMBL/GenBank/DDBJ whole genome shotgun (WGS) entry which is preliminary data.</text>
</comment>
<proteinExistence type="predicted"/>
<dbReference type="AlphaFoldDB" id="A0A397T1Z4"/>
<keyword evidence="2" id="KW-1185">Reference proteome</keyword>
<evidence type="ECO:0000313" key="1">
    <source>
        <dbReference type="EMBL" id="RIA91832.1"/>
    </source>
</evidence>
<gene>
    <name evidence="1" type="ORF">C1645_736863</name>
</gene>
<accession>A0A397T1Z4</accession>
<reference evidence="1 2" key="1">
    <citation type="submission" date="2018-06" db="EMBL/GenBank/DDBJ databases">
        <title>Comparative genomics reveals the genomic features of Rhizophagus irregularis, R. cerebriforme, R. diaphanum and Gigaspora rosea, and their symbiotic lifestyle signature.</title>
        <authorList>
            <person name="Morin E."/>
            <person name="San Clemente H."/>
            <person name="Chen E.C.H."/>
            <person name="De La Providencia I."/>
            <person name="Hainaut M."/>
            <person name="Kuo A."/>
            <person name="Kohler A."/>
            <person name="Murat C."/>
            <person name="Tang N."/>
            <person name="Roy S."/>
            <person name="Loubradou J."/>
            <person name="Henrissat B."/>
            <person name="Grigoriev I.V."/>
            <person name="Corradi N."/>
            <person name="Roux C."/>
            <person name="Martin F.M."/>
        </authorList>
    </citation>
    <scope>NUCLEOTIDE SEQUENCE [LARGE SCALE GENOMIC DNA]</scope>
    <source>
        <strain evidence="1 2">DAOM 227022</strain>
    </source>
</reference>
<name>A0A397T1Z4_9GLOM</name>
<dbReference type="EMBL" id="QKYT01000142">
    <property type="protein sequence ID" value="RIA91832.1"/>
    <property type="molecule type" value="Genomic_DNA"/>
</dbReference>
<evidence type="ECO:0000313" key="2">
    <source>
        <dbReference type="Proteomes" id="UP000265703"/>
    </source>
</evidence>
<sequence>MVLGFYFGYGNFFTKFLSDAWKSDKFAPGLKKLKHSALETETEINILTERFFFYKFTPRLGKLKCFAPRFEKLKHLVLETEMEINILTECFFSFVNSALETEMEIFSKNPESEKKHLALKTEMEINILTKHFFFCKFTPELRKLKQPNLQKEETFS</sequence>
<dbReference type="Proteomes" id="UP000265703">
    <property type="component" value="Unassembled WGS sequence"/>
</dbReference>
<organism evidence="1 2">
    <name type="scientific">Glomus cerebriforme</name>
    <dbReference type="NCBI Taxonomy" id="658196"/>
    <lineage>
        <taxon>Eukaryota</taxon>
        <taxon>Fungi</taxon>
        <taxon>Fungi incertae sedis</taxon>
        <taxon>Mucoromycota</taxon>
        <taxon>Glomeromycotina</taxon>
        <taxon>Glomeromycetes</taxon>
        <taxon>Glomerales</taxon>
        <taxon>Glomeraceae</taxon>
        <taxon>Glomus</taxon>
    </lineage>
</organism>